<proteinExistence type="inferred from homology"/>
<evidence type="ECO:0000313" key="4">
    <source>
        <dbReference type="Proteomes" id="UP000694543"/>
    </source>
</evidence>
<dbReference type="PANTHER" id="PTHR19368">
    <property type="entry name" value="XLR/SCP3/FAM9"/>
    <property type="match status" value="1"/>
</dbReference>
<dbReference type="GO" id="GO:0000795">
    <property type="term" value="C:synaptonemal complex"/>
    <property type="evidence" value="ECO:0007669"/>
    <property type="project" value="TreeGrafter"/>
</dbReference>
<dbReference type="GO" id="GO:0007286">
    <property type="term" value="P:spermatid development"/>
    <property type="evidence" value="ECO:0007669"/>
    <property type="project" value="TreeGrafter"/>
</dbReference>
<feature type="domain" description="XLR/SYCP3/FAM9" evidence="2">
    <location>
        <begin position="19"/>
        <end position="92"/>
    </location>
</feature>
<reference evidence="3" key="1">
    <citation type="submission" date="2025-08" db="UniProtKB">
        <authorList>
            <consortium name="Ensembl"/>
        </authorList>
    </citation>
    <scope>IDENTIFICATION</scope>
</reference>
<dbReference type="InterPro" id="IPR006888">
    <property type="entry name" value="XLR/SYCP3/FAM9_dom"/>
</dbReference>
<evidence type="ECO:0000259" key="2">
    <source>
        <dbReference type="Pfam" id="PF04803"/>
    </source>
</evidence>
<organism evidence="3 4">
    <name type="scientific">Chrysolophus pictus</name>
    <name type="common">Golden pheasant</name>
    <name type="synonym">Phasianus pictus</name>
    <dbReference type="NCBI Taxonomy" id="9089"/>
    <lineage>
        <taxon>Eukaryota</taxon>
        <taxon>Metazoa</taxon>
        <taxon>Chordata</taxon>
        <taxon>Craniata</taxon>
        <taxon>Vertebrata</taxon>
        <taxon>Euteleostomi</taxon>
        <taxon>Archelosauria</taxon>
        <taxon>Archosauria</taxon>
        <taxon>Dinosauria</taxon>
        <taxon>Saurischia</taxon>
        <taxon>Theropoda</taxon>
        <taxon>Coelurosauria</taxon>
        <taxon>Aves</taxon>
        <taxon>Neognathae</taxon>
        <taxon>Galloanserae</taxon>
        <taxon>Galliformes</taxon>
        <taxon>Phasianidae</taxon>
        <taxon>Phasianinae</taxon>
        <taxon>Chrysolophus</taxon>
    </lineage>
</organism>
<protein>
    <recommendedName>
        <fullName evidence="2">XLR/SYCP3/FAM9 domain-containing protein</fullName>
    </recommendedName>
</protein>
<dbReference type="AlphaFoldDB" id="A0A8C3LHD5"/>
<dbReference type="InterPro" id="IPR051443">
    <property type="entry name" value="XLR/SYCP3"/>
</dbReference>
<comment type="similarity">
    <text evidence="1">Belongs to the XLR/SYCP3 family.</text>
</comment>
<evidence type="ECO:0000313" key="3">
    <source>
        <dbReference type="Ensembl" id="ENSCPIP00010010424.1"/>
    </source>
</evidence>
<dbReference type="Pfam" id="PF04803">
    <property type="entry name" value="Cor1"/>
    <property type="match status" value="1"/>
</dbReference>
<reference evidence="3" key="2">
    <citation type="submission" date="2025-09" db="UniProtKB">
        <authorList>
            <consortium name="Ensembl"/>
        </authorList>
    </citation>
    <scope>IDENTIFICATION</scope>
</reference>
<dbReference type="Ensembl" id="ENSCPIT00010012299.1">
    <property type="protein sequence ID" value="ENSCPIP00010010424.1"/>
    <property type="gene ID" value="ENSCPIG00010008062.1"/>
</dbReference>
<dbReference type="Proteomes" id="UP000694543">
    <property type="component" value="Unplaced"/>
</dbReference>
<evidence type="ECO:0000256" key="1">
    <source>
        <dbReference type="ARBA" id="ARBA00010283"/>
    </source>
</evidence>
<sequence length="126" mass="14765">MLKVCLTSNCSLILADINKALLAKRKRLETYTKASLKTSNQKIEHVWKTQQEQRQKLNHEFSQQFLTVFQQWDADVQKAEEQEEKLAVRFQHGMCFTVYYSQGDPQCHSFKCNRTGGPLLGRRKEK</sequence>
<keyword evidence="4" id="KW-1185">Reference proteome</keyword>
<dbReference type="GO" id="GO:0051321">
    <property type="term" value="P:meiotic cell cycle"/>
    <property type="evidence" value="ECO:0007669"/>
    <property type="project" value="TreeGrafter"/>
</dbReference>
<dbReference type="PANTHER" id="PTHR19368:SF15">
    <property type="entry name" value="XLR_SYCP3_FAM9 DOMAIN-CONTAINING PROTEIN"/>
    <property type="match status" value="1"/>
</dbReference>
<accession>A0A8C3LHD5</accession>
<name>A0A8C3LHD5_CHRPC</name>